<keyword evidence="4" id="KW-0328">Glycosyltransferase</keyword>
<dbReference type="Pfam" id="PF00156">
    <property type="entry name" value="Pribosyltran"/>
    <property type="match status" value="1"/>
</dbReference>
<dbReference type="EMBL" id="CABVHO010000001">
    <property type="protein sequence ID" value="VVN50247.1"/>
    <property type="molecule type" value="Genomic_DNA"/>
</dbReference>
<organism evidence="4 5">
    <name type="scientific">Pseudomonas fluorescens</name>
    <dbReference type="NCBI Taxonomy" id="294"/>
    <lineage>
        <taxon>Bacteria</taxon>
        <taxon>Pseudomonadati</taxon>
        <taxon>Pseudomonadota</taxon>
        <taxon>Gammaproteobacteria</taxon>
        <taxon>Pseudomonadales</taxon>
        <taxon>Pseudomonadaceae</taxon>
        <taxon>Pseudomonas</taxon>
    </lineage>
</organism>
<proteinExistence type="predicted"/>
<dbReference type="Gene3D" id="3.40.50.2020">
    <property type="match status" value="1"/>
</dbReference>
<protein>
    <submittedName>
        <fullName evidence="4">Xanthine phosphoribosyltransferase</fullName>
        <ecNumber evidence="4">2.4.2.22</ecNumber>
    </submittedName>
</protein>
<gene>
    <name evidence="4" type="primary">xpt_1</name>
    <name evidence="4" type="ORF">PS685_00236</name>
</gene>
<evidence type="ECO:0000256" key="1">
    <source>
        <dbReference type="ARBA" id="ARBA00022679"/>
    </source>
</evidence>
<accession>A0A5E6YBA9</accession>
<dbReference type="RefSeq" id="WP_165446483.1">
    <property type="nucleotide sequence ID" value="NZ_CABVHO010000001.1"/>
</dbReference>
<dbReference type="CDD" id="cd06223">
    <property type="entry name" value="PRTases_typeI"/>
    <property type="match status" value="1"/>
</dbReference>
<feature type="domain" description="Phosphoribosyltransferase" evidence="3">
    <location>
        <begin position="42"/>
        <end position="158"/>
    </location>
</feature>
<dbReference type="EC" id="2.4.2.22" evidence="4"/>
<dbReference type="NCBIfam" id="NF009211">
    <property type="entry name" value="PRK12560.1"/>
    <property type="match status" value="1"/>
</dbReference>
<dbReference type="GO" id="GO:0006166">
    <property type="term" value="P:purine ribonucleoside salvage"/>
    <property type="evidence" value="ECO:0007669"/>
    <property type="project" value="UniProtKB-KW"/>
</dbReference>
<sequence length="188" mass="20547">MMLLKEVYERAKVVSVGATRITVNEFTDQLPALRPEVLLEAARGVIEVMDWHVDKIVTEEDKGAPLATAVSILTGIPMAIARWYTYSLEDVNDVCVDLESEYYQGKLYLNGVVAGDRVVIVDDTLSTGGAVISLVEAVRRSGAEVVDVVCAVEKVQNNGREQVLNSTGVAVKTLVRIVLSEDRVRVLD</sequence>
<dbReference type="SUPFAM" id="SSF53271">
    <property type="entry name" value="PRTase-like"/>
    <property type="match status" value="1"/>
</dbReference>
<dbReference type="InterPro" id="IPR029057">
    <property type="entry name" value="PRTase-like"/>
</dbReference>
<keyword evidence="2" id="KW-0660">Purine salvage</keyword>
<dbReference type="InterPro" id="IPR000836">
    <property type="entry name" value="PRTase_dom"/>
</dbReference>
<evidence type="ECO:0000313" key="4">
    <source>
        <dbReference type="EMBL" id="VVN50247.1"/>
    </source>
</evidence>
<evidence type="ECO:0000259" key="3">
    <source>
        <dbReference type="Pfam" id="PF00156"/>
    </source>
</evidence>
<reference evidence="4 5" key="1">
    <citation type="submission" date="2019-09" db="EMBL/GenBank/DDBJ databases">
        <authorList>
            <person name="Chandra G."/>
            <person name="Truman W A."/>
        </authorList>
    </citation>
    <scope>NUCLEOTIDE SEQUENCE [LARGE SCALE GENOMIC DNA]</scope>
    <source>
        <strain evidence="4">PS685</strain>
    </source>
</reference>
<dbReference type="PANTHER" id="PTHR43864">
    <property type="entry name" value="HYPOXANTHINE/GUANINE PHOSPHORIBOSYLTRANSFERASE"/>
    <property type="match status" value="1"/>
</dbReference>
<dbReference type="InterPro" id="IPR050118">
    <property type="entry name" value="Pur/Pyrimidine_PRTase"/>
</dbReference>
<evidence type="ECO:0000256" key="2">
    <source>
        <dbReference type="ARBA" id="ARBA00022726"/>
    </source>
</evidence>
<keyword evidence="1 4" id="KW-0808">Transferase</keyword>
<dbReference type="Proteomes" id="UP000326437">
    <property type="component" value="Unassembled WGS sequence"/>
</dbReference>
<dbReference type="GO" id="GO:0000310">
    <property type="term" value="F:xanthine phosphoribosyltransferase activity"/>
    <property type="evidence" value="ECO:0007669"/>
    <property type="project" value="UniProtKB-EC"/>
</dbReference>
<dbReference type="PANTHER" id="PTHR43864:SF1">
    <property type="entry name" value="XANTHINE PHOSPHORIBOSYLTRANSFERASE"/>
    <property type="match status" value="1"/>
</dbReference>
<dbReference type="AlphaFoldDB" id="A0A5E6YBA9"/>
<evidence type="ECO:0000313" key="5">
    <source>
        <dbReference type="Proteomes" id="UP000326437"/>
    </source>
</evidence>
<name>A0A5E6YBA9_PSEFL</name>